<evidence type="ECO:0000256" key="1">
    <source>
        <dbReference type="SAM" id="Coils"/>
    </source>
</evidence>
<keyword evidence="5" id="KW-1185">Reference proteome</keyword>
<dbReference type="Proteomes" id="UP000649617">
    <property type="component" value="Unassembled WGS sequence"/>
</dbReference>
<dbReference type="InterPro" id="IPR001584">
    <property type="entry name" value="Integrase_cat-core"/>
</dbReference>
<name>A0A812JBC1_SYMPI</name>
<comment type="caution">
    <text evidence="4">The sequence shown here is derived from an EMBL/GenBank/DDBJ whole genome shotgun (WGS) entry which is preliminary data.</text>
</comment>
<evidence type="ECO:0000259" key="3">
    <source>
        <dbReference type="PROSITE" id="PS50994"/>
    </source>
</evidence>
<feature type="domain" description="Integrase catalytic" evidence="3">
    <location>
        <begin position="213"/>
        <end position="399"/>
    </location>
</feature>
<feature type="region of interest" description="Disordered" evidence="2">
    <location>
        <begin position="127"/>
        <end position="149"/>
    </location>
</feature>
<organism evidence="4 5">
    <name type="scientific">Symbiodinium pilosum</name>
    <name type="common">Dinoflagellate</name>
    <dbReference type="NCBI Taxonomy" id="2952"/>
    <lineage>
        <taxon>Eukaryota</taxon>
        <taxon>Sar</taxon>
        <taxon>Alveolata</taxon>
        <taxon>Dinophyceae</taxon>
        <taxon>Suessiales</taxon>
        <taxon>Symbiodiniaceae</taxon>
        <taxon>Symbiodinium</taxon>
    </lineage>
</organism>
<gene>
    <name evidence="4" type="ORF">SPIL2461_LOCUS1712</name>
</gene>
<sequence length="812" mass="89282">MEPFTSTVVADNLVFAPHQDRNCAGYRTTVSGLSKFYGGQLWTEAAGGTHWRYVQTAIPFLDNSITWTGTGWHGTEPVLGDGVIAVSYVSTVNATINQETHSDSTLDSGLLTIEEKRTLNHLSDQFNPKQEQQHQPQPTSHTSNDARHHPNILTSRHTAYAKHVEVGVGDPALSPVFGDSEKDSGLKVEGGVPSLPESSDATVPKPWDLSLLSEACPEDRAVKDLWQRCREGTYDKTSEPDLRARGDKYALVVCAHSADGFDLPFVRGVPNKEAKTVTDALCDVLTQLGSFAGGDKVTFRIHSDQGKKFVAKIDRERLKVFNHFRTFAVSYSHQSNGRVEQLIDTLKSSTGLFLLSGQRDIRFWDEVMSHAAKLKCMRALIIPIPKDLPIPGDYVLARKPADVLPDFEDRTEIGVFLGLSDAVSNGTEILVQRGGGQASWDAPSHDQILTLEQWQGADFPNPEEVVWKLQQLLDKTRTPDSTKEIFNLFGHGVLMTPEPAAAVAAKADITIQEDPQPGKEMPTEWMQGKRCWVCNRSVVECYAAKVKATPPEPNGYQLDTADAETEADEAARLMNEVATMKDEMNGMQDKQVLEQLNRKNLKEEDPKAKAVSEPPWYLLEQPGEHARTVMGYDAAPKHGASYGMGPFVQNPSLPQIELNVQGFPDGPEHKDNLKAAQTELGCLLWISTKTRPDILAAVSIAASHLHKCPSRILKVAQGCWRYLRATLNIGLRFRGSIGDSPLQVWSDASFSPDGSRSRSGGVITINGCALRRWSTKQTVTAWSVCEAETDAMALAVSEAAKVLPLRMDRLGS</sequence>
<reference evidence="4" key="1">
    <citation type="submission" date="2021-02" db="EMBL/GenBank/DDBJ databases">
        <authorList>
            <person name="Dougan E. K."/>
            <person name="Rhodes N."/>
            <person name="Thang M."/>
            <person name="Chan C."/>
        </authorList>
    </citation>
    <scope>NUCLEOTIDE SEQUENCE</scope>
</reference>
<dbReference type="SUPFAM" id="SSF53098">
    <property type="entry name" value="Ribonuclease H-like"/>
    <property type="match status" value="1"/>
</dbReference>
<proteinExistence type="predicted"/>
<feature type="coiled-coil region" evidence="1">
    <location>
        <begin position="563"/>
        <end position="590"/>
    </location>
</feature>
<dbReference type="GO" id="GO:0015074">
    <property type="term" value="P:DNA integration"/>
    <property type="evidence" value="ECO:0007669"/>
    <property type="project" value="InterPro"/>
</dbReference>
<protein>
    <recommendedName>
        <fullName evidence="3">Integrase catalytic domain-containing protein</fullName>
    </recommendedName>
</protein>
<dbReference type="EMBL" id="CAJNIZ010001737">
    <property type="protein sequence ID" value="CAE7198318.1"/>
    <property type="molecule type" value="Genomic_DNA"/>
</dbReference>
<dbReference type="OrthoDB" id="413361at2759"/>
<dbReference type="InterPro" id="IPR036397">
    <property type="entry name" value="RNaseH_sf"/>
</dbReference>
<dbReference type="AlphaFoldDB" id="A0A812JBC1"/>
<evidence type="ECO:0000256" key="2">
    <source>
        <dbReference type="SAM" id="MobiDB-lite"/>
    </source>
</evidence>
<evidence type="ECO:0000313" key="5">
    <source>
        <dbReference type="Proteomes" id="UP000649617"/>
    </source>
</evidence>
<keyword evidence="1" id="KW-0175">Coiled coil</keyword>
<accession>A0A812JBC1</accession>
<dbReference type="PROSITE" id="PS50994">
    <property type="entry name" value="INTEGRASE"/>
    <property type="match status" value="1"/>
</dbReference>
<evidence type="ECO:0000313" key="4">
    <source>
        <dbReference type="EMBL" id="CAE7198318.1"/>
    </source>
</evidence>
<feature type="compositionally biased region" description="Polar residues" evidence="2">
    <location>
        <begin position="127"/>
        <end position="143"/>
    </location>
</feature>
<dbReference type="InterPro" id="IPR012337">
    <property type="entry name" value="RNaseH-like_sf"/>
</dbReference>
<dbReference type="GO" id="GO:0003676">
    <property type="term" value="F:nucleic acid binding"/>
    <property type="evidence" value="ECO:0007669"/>
    <property type="project" value="InterPro"/>
</dbReference>
<dbReference type="Gene3D" id="3.30.420.10">
    <property type="entry name" value="Ribonuclease H-like superfamily/Ribonuclease H"/>
    <property type="match status" value="1"/>
</dbReference>